<dbReference type="AlphaFoldDB" id="A0A2T7B9R7"/>
<proteinExistence type="predicted"/>
<dbReference type="RefSeq" id="WP_075197396.1">
    <property type="nucleotide sequence ID" value="NZ_CP187984.1"/>
</dbReference>
<reference evidence="3" key="1">
    <citation type="submission" date="2016-12" db="EMBL/GenBank/DDBJ databases">
        <title>Analysis of the Molecular Diversity Among Cronobacter Species Isolated from Filth Flies Using a Pan Genomic DNA Microarray.</title>
        <authorList>
            <person name="Pava-Ripoll M."/>
            <person name="Tall B."/>
            <person name="Farber J."/>
            <person name="Fanning S."/>
            <person name="Lehner A."/>
            <person name="Stephan R."/>
            <person name="Pagotto F."/>
            <person name="Iverson C."/>
            <person name="Ziobro G."/>
            <person name="Miller A."/>
            <person name="Pearson R."/>
            <person name="Yan Q."/>
            <person name="Kim M."/>
            <person name="Jeong S."/>
            <person name="Park J."/>
            <person name="Jun S."/>
            <person name="Choi H."/>
            <person name="Chung T."/>
            <person name="Yoo Y."/>
            <person name="Park E."/>
            <person name="Hwang S."/>
            <person name="Lee B."/>
            <person name="Sathyamoorthy V."/>
            <person name="Carter L."/>
            <person name="Mammel M."/>
            <person name="Jackson S."/>
            <person name="Kothary M."/>
            <person name="Patel I."/>
            <person name="Grim C."/>
            <person name="Gopinath G."/>
            <person name="Gangiredla J."/>
            <person name="Chase H."/>
        </authorList>
    </citation>
    <scope>NUCLEOTIDE SEQUENCE [LARGE SCALE GENOMIC DNA]</scope>
    <source>
        <strain evidence="3">MOD1-Sh41s</strain>
    </source>
</reference>
<feature type="chain" id="PRO_5015595280" description="Bacterial CdiA-CT RNAse A domain-containing protein" evidence="1">
    <location>
        <begin position="34"/>
        <end position="172"/>
    </location>
</feature>
<protein>
    <recommendedName>
        <fullName evidence="2">Bacterial CdiA-CT RNAse A domain-containing protein</fullName>
    </recommendedName>
</protein>
<organism evidence="3">
    <name type="scientific">Cronobacter turicensis</name>
    <dbReference type="NCBI Taxonomy" id="413502"/>
    <lineage>
        <taxon>Bacteria</taxon>
        <taxon>Pseudomonadati</taxon>
        <taxon>Pseudomonadota</taxon>
        <taxon>Gammaproteobacteria</taxon>
        <taxon>Enterobacterales</taxon>
        <taxon>Enterobacteriaceae</taxon>
        <taxon>Cronobacter</taxon>
    </lineage>
</organism>
<sequence>MFTINLVSGITKTRVMSGAFAATLMAFSFSSWALNGPACNFPQAGGEVAWAAAQDNAGGHLVQCHIGQNQAWLTQRVNGGQPGCQQTATASAWLSAQAMWTQVGADIQAFCARQTLNQNRFVINTQMNGNGAANVGLGVNNNGAFNIANNRTAITVMQNVNGQWHVLTSYPR</sequence>
<evidence type="ECO:0000313" key="3">
    <source>
        <dbReference type="EMBL" id="PUX26083.1"/>
    </source>
</evidence>
<keyword evidence="1" id="KW-0732">Signal</keyword>
<comment type="caution">
    <text evidence="3">The sequence shown here is derived from an EMBL/GenBank/DDBJ whole genome shotgun (WGS) entry which is preliminary data.</text>
</comment>
<dbReference type="EMBL" id="MSAG01000003">
    <property type="protein sequence ID" value="PUX26083.1"/>
    <property type="molecule type" value="Genomic_DNA"/>
</dbReference>
<accession>A0A2T7B9R7</accession>
<name>A0A2T7B9R7_9ENTR</name>
<evidence type="ECO:0000256" key="1">
    <source>
        <dbReference type="SAM" id="SignalP"/>
    </source>
</evidence>
<feature type="signal peptide" evidence="1">
    <location>
        <begin position="1"/>
        <end position="33"/>
    </location>
</feature>
<dbReference type="InterPro" id="IPR041436">
    <property type="entry name" value="RNAse_A_bac"/>
</dbReference>
<feature type="domain" description="Bacterial CdiA-CT RNAse A" evidence="2">
    <location>
        <begin position="59"/>
        <end position="171"/>
    </location>
</feature>
<evidence type="ECO:0000259" key="2">
    <source>
        <dbReference type="Pfam" id="PF18431"/>
    </source>
</evidence>
<gene>
    <name evidence="3" type="ORF">BS411_02610</name>
</gene>
<dbReference type="OrthoDB" id="6565690at2"/>
<dbReference type="Pfam" id="PF18431">
    <property type="entry name" value="RNAse_A_bac"/>
    <property type="match status" value="1"/>
</dbReference>